<dbReference type="OrthoDB" id="5858677at2759"/>
<reference evidence="3" key="1">
    <citation type="submission" date="2021-04" db="EMBL/GenBank/DDBJ databases">
        <authorList>
            <consortium name="Wellcome Sanger Institute Data Sharing"/>
        </authorList>
    </citation>
    <scope>NUCLEOTIDE SEQUENCE [LARGE SCALE GENOMIC DNA]</scope>
</reference>
<dbReference type="SUPFAM" id="SSF56436">
    <property type="entry name" value="C-type lectin-like"/>
    <property type="match status" value="2"/>
</dbReference>
<proteinExistence type="predicted"/>
<feature type="signal peptide" evidence="1">
    <location>
        <begin position="1"/>
        <end position="28"/>
    </location>
</feature>
<keyword evidence="1" id="KW-0732">Signal</keyword>
<dbReference type="AlphaFoldDB" id="A0A7N6B5G7"/>
<dbReference type="PANTHER" id="PTHR45784">
    <property type="entry name" value="C-TYPE LECTIN DOMAIN FAMILY 20 MEMBER A-RELATED"/>
    <property type="match status" value="1"/>
</dbReference>
<accession>A0A7N6B5G7</accession>
<feature type="domain" description="C-type lectin" evidence="2">
    <location>
        <begin position="132"/>
        <end position="248"/>
    </location>
</feature>
<dbReference type="SMART" id="SM00034">
    <property type="entry name" value="CLECT"/>
    <property type="match status" value="1"/>
</dbReference>
<feature type="domain" description="C-type lectin" evidence="2">
    <location>
        <begin position="39"/>
        <end position="126"/>
    </location>
</feature>
<dbReference type="Pfam" id="PF00059">
    <property type="entry name" value="Lectin_C"/>
    <property type="match status" value="1"/>
</dbReference>
<sequence length="251" mass="29329">MQRRISSLDLFFFLSHVSFVLLSPASLANTSLKISRVVYVSELKTWTAARNYCRENYRDLVTFRNSWESSKLDMYVGWIGMFKELNDEWKWITDSDDLIKVQWCTLKNGSYFEMDKCTHNHPFLCIDDSLILAQELKTWEEALQYCRELHAVGRTPGNSMLMSDLASLLETDIIMLNTEETGLNTSTKEMWVGLRFLAYEWMWMSGEEVNSVHLPQCPAQDQHCGAIDPNNTKWEIMNCSERRNFICTIKQ</sequence>
<reference evidence="3" key="3">
    <citation type="submission" date="2025-09" db="UniProtKB">
        <authorList>
            <consortium name="Ensembl"/>
        </authorList>
    </citation>
    <scope>IDENTIFICATION</scope>
</reference>
<dbReference type="Ensembl" id="ENSATET00000064265.2">
    <property type="protein sequence ID" value="ENSATEP00000058087.1"/>
    <property type="gene ID" value="ENSATEG00000027840.2"/>
</dbReference>
<dbReference type="Gene3D" id="3.10.100.10">
    <property type="entry name" value="Mannose-Binding Protein A, subunit A"/>
    <property type="match status" value="2"/>
</dbReference>
<dbReference type="PANTHER" id="PTHR45784:SF8">
    <property type="entry name" value="C-TYPE MANNOSE RECEPTOR 2-RELATED"/>
    <property type="match status" value="1"/>
</dbReference>
<organism evidence="3 4">
    <name type="scientific">Anabas testudineus</name>
    <name type="common">Climbing perch</name>
    <name type="synonym">Anthias testudineus</name>
    <dbReference type="NCBI Taxonomy" id="64144"/>
    <lineage>
        <taxon>Eukaryota</taxon>
        <taxon>Metazoa</taxon>
        <taxon>Chordata</taxon>
        <taxon>Craniata</taxon>
        <taxon>Vertebrata</taxon>
        <taxon>Euteleostomi</taxon>
        <taxon>Actinopterygii</taxon>
        <taxon>Neopterygii</taxon>
        <taxon>Teleostei</taxon>
        <taxon>Neoteleostei</taxon>
        <taxon>Acanthomorphata</taxon>
        <taxon>Anabantaria</taxon>
        <taxon>Anabantiformes</taxon>
        <taxon>Anabantoidei</taxon>
        <taxon>Anabantidae</taxon>
        <taxon>Anabas</taxon>
    </lineage>
</organism>
<dbReference type="RefSeq" id="XP_026234741.1">
    <property type="nucleotide sequence ID" value="XM_026378956.2"/>
</dbReference>
<dbReference type="Proteomes" id="UP000265040">
    <property type="component" value="Chromosome 3"/>
</dbReference>
<dbReference type="InterPro" id="IPR001304">
    <property type="entry name" value="C-type_lectin-like"/>
</dbReference>
<dbReference type="InterPro" id="IPR016186">
    <property type="entry name" value="C-type_lectin-like/link_sf"/>
</dbReference>
<dbReference type="InterPro" id="IPR016187">
    <property type="entry name" value="CTDL_fold"/>
</dbReference>
<dbReference type="InParanoid" id="A0A7N6B5G7"/>
<evidence type="ECO:0000313" key="4">
    <source>
        <dbReference type="Proteomes" id="UP000265040"/>
    </source>
</evidence>
<dbReference type="GeneTree" id="ENSGT00940000163460"/>
<protein>
    <recommendedName>
        <fullName evidence="2">C-type lectin domain-containing protein</fullName>
    </recommendedName>
</protein>
<feature type="chain" id="PRO_5031167511" description="C-type lectin domain-containing protein" evidence="1">
    <location>
        <begin position="29"/>
        <end position="251"/>
    </location>
</feature>
<reference evidence="3" key="2">
    <citation type="submission" date="2025-08" db="UniProtKB">
        <authorList>
            <consortium name="Ensembl"/>
        </authorList>
    </citation>
    <scope>IDENTIFICATION</scope>
</reference>
<evidence type="ECO:0000313" key="3">
    <source>
        <dbReference type="Ensembl" id="ENSATEP00000058087.1"/>
    </source>
</evidence>
<name>A0A7N6B5G7_ANATE</name>
<keyword evidence="4" id="KW-1185">Reference proteome</keyword>
<dbReference type="PROSITE" id="PS50041">
    <property type="entry name" value="C_TYPE_LECTIN_2"/>
    <property type="match status" value="2"/>
</dbReference>
<dbReference type="GeneID" id="113174813"/>
<evidence type="ECO:0000259" key="2">
    <source>
        <dbReference type="PROSITE" id="PS50041"/>
    </source>
</evidence>
<evidence type="ECO:0000256" key="1">
    <source>
        <dbReference type="SAM" id="SignalP"/>
    </source>
</evidence>